<evidence type="ECO:0000313" key="2">
    <source>
        <dbReference type="EMBL" id="ODN43709.1"/>
    </source>
</evidence>
<feature type="signal peptide" evidence="1">
    <location>
        <begin position="1"/>
        <end position="28"/>
    </location>
</feature>
<keyword evidence="1" id="KW-0732">Signal</keyword>
<evidence type="ECO:0000313" key="3">
    <source>
        <dbReference type="Proteomes" id="UP000094329"/>
    </source>
</evidence>
<reference evidence="2 3" key="1">
    <citation type="submission" date="2016-08" db="EMBL/GenBank/DDBJ databases">
        <title>Draft genome sequence of Candidatus Piscirickettsia litoralis, from seawater.</title>
        <authorList>
            <person name="Wan X."/>
            <person name="Lee A.J."/>
            <person name="Hou S."/>
            <person name="Donachie S.P."/>
        </authorList>
    </citation>
    <scope>NUCLEOTIDE SEQUENCE [LARGE SCALE GENOMIC DNA]</scope>
    <source>
        <strain evidence="2 3">Y2</strain>
    </source>
</reference>
<name>A0ABX3AC42_9GAMM</name>
<dbReference type="RefSeq" id="WP_069313505.1">
    <property type="nucleotide sequence ID" value="NZ_MDTU01000001.1"/>
</dbReference>
<keyword evidence="3" id="KW-1185">Reference proteome</keyword>
<protein>
    <submittedName>
        <fullName evidence="2">Uncharacterized protein</fullName>
    </submittedName>
</protein>
<evidence type="ECO:0000256" key="1">
    <source>
        <dbReference type="SAM" id="SignalP"/>
    </source>
</evidence>
<proteinExistence type="predicted"/>
<feature type="chain" id="PRO_5046090216" evidence="1">
    <location>
        <begin position="29"/>
        <end position="370"/>
    </location>
</feature>
<accession>A0ABX3AC42</accession>
<organism evidence="2 3">
    <name type="scientific">Piscirickettsia litoralis</name>
    <dbReference type="NCBI Taxonomy" id="1891921"/>
    <lineage>
        <taxon>Bacteria</taxon>
        <taxon>Pseudomonadati</taxon>
        <taxon>Pseudomonadota</taxon>
        <taxon>Gammaproteobacteria</taxon>
        <taxon>Thiotrichales</taxon>
        <taxon>Piscirickettsiaceae</taxon>
        <taxon>Piscirickettsia</taxon>
    </lineage>
</organism>
<dbReference type="Proteomes" id="UP000094329">
    <property type="component" value="Unassembled WGS sequence"/>
</dbReference>
<gene>
    <name evidence="2" type="ORF">BGC07_13385</name>
</gene>
<sequence length="370" mass="39485">MHKYKYASLLVASVVGISISLLSNAAFASWEQGDSKYQIKLENNTGNDLDASVQITSQDPNNAYQLSDAIVLAEGGSQVYSICGTWWSPVTKKAALEIIKGKQCTGKAADGAAVVDLDQGWSGTPLPNQVNIKALSSAHAGATERVLSSDQNFSSWDKVNELNLTLAGLSPSVYNLSAEANIRASSNDEYNISVSGSKVSFPTSVDKVELYHVMDAAALSGQTYDQPFSVLKFSSSNAGDWEQSYSLSPSASPQSIFIKEDKIIMPNIQNQLPGWPNYVAMGSVDDFTNTDQIGQRGTADAIFKYAGFDGAGDNGKDPYDIFYKQAKAVIRTVDAAKQLSTANKPVVPVVVVYTTNASGGKPSRSRSAGE</sequence>
<dbReference type="EMBL" id="MDTU01000001">
    <property type="protein sequence ID" value="ODN43709.1"/>
    <property type="molecule type" value="Genomic_DNA"/>
</dbReference>
<comment type="caution">
    <text evidence="2">The sequence shown here is derived from an EMBL/GenBank/DDBJ whole genome shotgun (WGS) entry which is preliminary data.</text>
</comment>